<dbReference type="InterPro" id="IPR056166">
    <property type="entry name" value="TPR_ELP1"/>
</dbReference>
<comment type="similarity">
    <text evidence="2 5">Belongs to the ELP1/IKA1 family.</text>
</comment>
<evidence type="ECO:0000256" key="5">
    <source>
        <dbReference type="PIRNR" id="PIRNR017233"/>
    </source>
</evidence>
<protein>
    <recommendedName>
        <fullName evidence="5">Elongator complex protein 1</fullName>
    </recommendedName>
</protein>
<keyword evidence="12" id="KW-1185">Reference proteome</keyword>
<keyword evidence="3 5" id="KW-0963">Cytoplasm</keyword>
<comment type="subcellular location">
    <subcellularLocation>
        <location evidence="5">Cytoplasm</location>
    </subcellularLocation>
    <subcellularLocation>
        <location evidence="5">Nucleus</location>
    </subcellularLocation>
</comment>
<dbReference type="KEGG" id="ccin:107274045"/>
<name>A0AAJ7FU37_CEPCN</name>
<feature type="domain" description="ELP1 N-terminal second beta-propeller" evidence="8">
    <location>
        <begin position="390"/>
        <end position="679"/>
    </location>
</feature>
<feature type="domain" description="ELP1 alpha-solenoid" evidence="10">
    <location>
        <begin position="703"/>
        <end position="916"/>
    </location>
</feature>
<evidence type="ECO:0000313" key="13">
    <source>
        <dbReference type="RefSeq" id="XP_015608261.1"/>
    </source>
</evidence>
<dbReference type="Pfam" id="PF23797">
    <property type="entry name" value="Beta-prop_ELP1_2nd"/>
    <property type="match status" value="1"/>
</dbReference>
<dbReference type="PIRSF" id="PIRSF017233">
    <property type="entry name" value="IKAP"/>
    <property type="match status" value="1"/>
</dbReference>
<accession>A0AAJ7FU37</accession>
<feature type="domain" description="ELP1 three-helical bundle" evidence="11">
    <location>
        <begin position="1094"/>
        <end position="1270"/>
    </location>
</feature>
<feature type="domain" description="ELP1 TPR" evidence="9">
    <location>
        <begin position="923"/>
        <end position="1085"/>
    </location>
</feature>
<gene>
    <name evidence="13" type="primary">LOC107274045</name>
</gene>
<feature type="domain" description="ELP1 first N-terminal beta-propeller" evidence="7">
    <location>
        <begin position="1"/>
        <end position="348"/>
    </location>
</feature>
<dbReference type="Pfam" id="PF23925">
    <property type="entry name" value="A-sol_ELP1"/>
    <property type="match status" value="1"/>
</dbReference>
<dbReference type="Pfam" id="PF23878">
    <property type="entry name" value="TPR_ELP1"/>
    <property type="match status" value="1"/>
</dbReference>
<comment type="pathway">
    <text evidence="1">tRNA modification; 5-methoxycarbonylmethyl-2-thiouridine-tRNA biosynthesis.</text>
</comment>
<keyword evidence="5" id="KW-0539">Nucleus</keyword>
<dbReference type="GO" id="GO:0005829">
    <property type="term" value="C:cytosol"/>
    <property type="evidence" value="ECO:0007669"/>
    <property type="project" value="TreeGrafter"/>
</dbReference>
<dbReference type="GO" id="GO:0005634">
    <property type="term" value="C:nucleus"/>
    <property type="evidence" value="ECO:0007669"/>
    <property type="project" value="UniProtKB-SubCell"/>
</dbReference>
<dbReference type="Pfam" id="PF04762">
    <property type="entry name" value="Beta-prop_ELP1_1st"/>
    <property type="match status" value="1"/>
</dbReference>
<keyword evidence="4" id="KW-0819">tRNA processing</keyword>
<evidence type="ECO:0000256" key="4">
    <source>
        <dbReference type="ARBA" id="ARBA00022694"/>
    </source>
</evidence>
<dbReference type="SUPFAM" id="SSF82171">
    <property type="entry name" value="DPP6 N-terminal domain-like"/>
    <property type="match status" value="1"/>
</dbReference>
<dbReference type="PANTHER" id="PTHR12747:SF0">
    <property type="entry name" value="ELONGATOR COMPLEX PROTEIN 1"/>
    <property type="match status" value="1"/>
</dbReference>
<dbReference type="RefSeq" id="XP_015608261.1">
    <property type="nucleotide sequence ID" value="XM_015752775.2"/>
</dbReference>
<evidence type="ECO:0000259" key="10">
    <source>
        <dbReference type="Pfam" id="PF23925"/>
    </source>
</evidence>
<reference evidence="13" key="1">
    <citation type="submission" date="2025-08" db="UniProtKB">
        <authorList>
            <consortium name="RefSeq"/>
        </authorList>
    </citation>
    <scope>IDENTIFICATION</scope>
</reference>
<feature type="compositionally biased region" description="Basic residues" evidence="6">
    <location>
        <begin position="1189"/>
        <end position="1199"/>
    </location>
</feature>
<dbReference type="InterPro" id="IPR056165">
    <property type="entry name" value="Beta-prop_ELP1_2nd"/>
</dbReference>
<dbReference type="PANTHER" id="PTHR12747">
    <property type="entry name" value="ELONGATOR COMPLEX PROTEIN 1"/>
    <property type="match status" value="1"/>
</dbReference>
<evidence type="ECO:0000259" key="7">
    <source>
        <dbReference type="Pfam" id="PF04762"/>
    </source>
</evidence>
<evidence type="ECO:0000256" key="3">
    <source>
        <dbReference type="ARBA" id="ARBA00022490"/>
    </source>
</evidence>
<dbReference type="Proteomes" id="UP000694920">
    <property type="component" value="Unplaced"/>
</dbReference>
<dbReference type="InterPro" id="IPR056164">
    <property type="entry name" value="Beta-prop_ELP1_1st"/>
</dbReference>
<dbReference type="InterPro" id="IPR056167">
    <property type="entry name" value="A-sol_ELP1"/>
</dbReference>
<dbReference type="GO" id="GO:0002926">
    <property type="term" value="P:tRNA wobble base 5-methoxycarbonylmethyl-2-thiouridinylation"/>
    <property type="evidence" value="ECO:0007669"/>
    <property type="project" value="TreeGrafter"/>
</dbReference>
<evidence type="ECO:0000256" key="6">
    <source>
        <dbReference type="SAM" id="MobiDB-lite"/>
    </source>
</evidence>
<feature type="region of interest" description="Disordered" evidence="6">
    <location>
        <begin position="1167"/>
        <end position="1203"/>
    </location>
</feature>
<dbReference type="CTD" id="8518"/>
<evidence type="ECO:0000256" key="2">
    <source>
        <dbReference type="ARBA" id="ARBA00006086"/>
    </source>
</evidence>
<sequence length="1333" mass="152275">MKNLTVLYQNVYRLEEFSYDELCHCTNPNILCCNNPDNDDLYILKGNNLFVINYNSKEAMMLVKVDIDDNAIPVGLEYCSTLQQVFCAYDSGALCVIDTELRTENGLGMKNSDGIQRMKLSPDQEILILVTGSEIVVTMTTNFQIISEVDLNAPDFGEKQFVTVGWGKKETQFHGSEGKAAAKSKPAVVEKIEFDNGIPRITWRGDGTLFAVSILLKETGIRCFKVFNRQGIVQYTSETINGLEEHLSWRPLGNLIASTQRLPNKHVIAFFEKNGLKHGDFSLPFEPKEINVKEVLWSNDSDILTVWCEKIIDGTTLIQLWTQNNYHWYLKQTISFPKENAVIYLSWSSMLRCGKRLHILTAQNLITYMFRWVTDGSRAQDVVDKALVGVIDGNKALLTGFRIGIVPPPMAHQVIQMDQPINSIVFGPDNRDDDSWINSNGMFCVLSNNQIVFYEYIDKSVELKYNHVTTCDINWEVPKVAPQNMSFIMHHFLWFKKNKILCSVSLNTHSFLCILRVDGLSTKKDISIAVEETHVMDGLIEHIVPSPNKDTAYIVVEGSVFKYSEHEGIVPTEVVFPESCSQVQVVRIGKKLVIVSRTERNRLYIDGKEVANNITSLCVHTEFLLLTTLQHALICVTLDERGFEQLFTQDFTVKPWENECDKTSIGFSVRRVERGSNLILAVPKDTRTILQMPRGNLECIQPRALLLYIIGNHLDNLNYFAAFEVIRKQRINLNLIYDHDPSRFIQNAKKFIEDVKKPSWLSVFLSELQDEDVSTTIYASCYPDRMSKIANTQSGSLENKSNKVELVCALLRDIMENCQNADKLIQPILTSLVKRQELKGLEAALGKIKQVKKVEDEKNDQVHNTSEEALKYLLYLVDVNVLFNVALGMYDFDLTMFVASKSQKDPKEYIPLLNGLKNLEENYMKYSIDKHLKRYESALKHISKIPEKFNECIELIRNHRLYVQALKLFDKNSEEYKDVAKLFGEYLLGQKKYREAAIMFCRSDNLQSALNAYKFAGNWQEAIIIATRLKLNITDLHILYEDLVSKLKDDRRYVEAAEILINHLQNIEDTVATLCEGKKWSNAMRIAYSNQRKDLIETHVKPGVQEHADYLLSQINKYKEDFEKHTNRLNVVRAEKAAKQMHLIDGDEWDHEAAAARGDSDLFSDTSSVAGSLSSRGSQSSRSSGRSYRSSKNRRKHERKLLSMKEGSAYEDLGLIRTLHQLVINAYGLRGEIHALSQVLMHFYEDECAQKLQNCLTELLSIVKARQSEIWNKDSTCTSMEMRGRPDALIPQLNQINMPENLIEPHLMIPPAVNMISWQLDLFSSSMKPGLNT</sequence>
<organism evidence="12 13">
    <name type="scientific">Cephus cinctus</name>
    <name type="common">Wheat stem sawfly</name>
    <dbReference type="NCBI Taxonomy" id="211228"/>
    <lineage>
        <taxon>Eukaryota</taxon>
        <taxon>Metazoa</taxon>
        <taxon>Ecdysozoa</taxon>
        <taxon>Arthropoda</taxon>
        <taxon>Hexapoda</taxon>
        <taxon>Insecta</taxon>
        <taxon>Pterygota</taxon>
        <taxon>Neoptera</taxon>
        <taxon>Endopterygota</taxon>
        <taxon>Hymenoptera</taxon>
        <taxon>Cephoidea</taxon>
        <taxon>Cephidae</taxon>
        <taxon>Cephus</taxon>
    </lineage>
</organism>
<evidence type="ECO:0000259" key="11">
    <source>
        <dbReference type="Pfam" id="PF23936"/>
    </source>
</evidence>
<dbReference type="InterPro" id="IPR006849">
    <property type="entry name" value="Elp1"/>
</dbReference>
<dbReference type="InterPro" id="IPR056169">
    <property type="entry name" value="HB_ELP1"/>
</dbReference>
<proteinExistence type="inferred from homology"/>
<dbReference type="Pfam" id="PF23936">
    <property type="entry name" value="HB_ELP1"/>
    <property type="match status" value="1"/>
</dbReference>
<evidence type="ECO:0000256" key="1">
    <source>
        <dbReference type="ARBA" id="ARBA00005043"/>
    </source>
</evidence>
<feature type="compositionally biased region" description="Low complexity" evidence="6">
    <location>
        <begin position="1167"/>
        <end position="1188"/>
    </location>
</feature>
<evidence type="ECO:0000259" key="8">
    <source>
        <dbReference type="Pfam" id="PF23797"/>
    </source>
</evidence>
<dbReference type="GeneID" id="107274045"/>
<dbReference type="GO" id="GO:0000049">
    <property type="term" value="F:tRNA binding"/>
    <property type="evidence" value="ECO:0007669"/>
    <property type="project" value="TreeGrafter"/>
</dbReference>
<evidence type="ECO:0000313" key="12">
    <source>
        <dbReference type="Proteomes" id="UP000694920"/>
    </source>
</evidence>
<dbReference type="GO" id="GO:0033588">
    <property type="term" value="C:elongator holoenzyme complex"/>
    <property type="evidence" value="ECO:0007669"/>
    <property type="project" value="InterPro"/>
</dbReference>
<comment type="function">
    <text evidence="5">Component of the elongator complex which is required for multiple tRNA modifications, including mcm5U (5-methoxycarbonylmethyl uridine), mcm5s2U (5-methoxycarbonylmethyl-2-thiouridine), and ncm5U (5-carbamoylmethyl uridine). The elongator complex catalyzes formation of carboxymethyluridine in the wobble base at position 34 in tRNAs.</text>
</comment>
<evidence type="ECO:0000259" key="9">
    <source>
        <dbReference type="Pfam" id="PF23878"/>
    </source>
</evidence>